<keyword evidence="3" id="KW-1185">Reference proteome</keyword>
<dbReference type="AlphaFoldDB" id="A0A917LZ40"/>
<reference evidence="2" key="1">
    <citation type="journal article" date="2014" name="Int. J. Syst. Evol. Microbiol.">
        <title>Complete genome sequence of Corynebacterium casei LMG S-19264T (=DSM 44701T), isolated from a smear-ripened cheese.</title>
        <authorList>
            <consortium name="US DOE Joint Genome Institute (JGI-PGF)"/>
            <person name="Walter F."/>
            <person name="Albersmeier A."/>
            <person name="Kalinowski J."/>
            <person name="Ruckert C."/>
        </authorList>
    </citation>
    <scope>NUCLEOTIDE SEQUENCE</scope>
    <source>
        <strain evidence="2">CGMCC 1.12997</strain>
    </source>
</reference>
<dbReference type="InterPro" id="IPR036291">
    <property type="entry name" value="NAD(P)-bd_dom_sf"/>
</dbReference>
<evidence type="ECO:0000313" key="3">
    <source>
        <dbReference type="Proteomes" id="UP000647241"/>
    </source>
</evidence>
<sequence>MYLVIGATGNVGSQVVEQLLASGRKVRVFTRDASKVAHWGNRVEVAVGDLTSPETFAKAASGVEGIFLMNGALDGEVFRQLIASAKAEGNPRVVFLSTLFAGFENSPIGRLHKDKEDVIRASGLSGRFIRAGAFMTNAFQWIGSVCAEGVVYNATGAGKVAPVAPEDLAAVAVHALTDASLTSEVFEVTGGELLTVPEQVEILAKATGKPIRSVDVPTEAAVQGMIDAGTPAPVAAAVGQSFELVREGKTAVVKDTIRQVTGRPPKTFQSWAKEHAARFA</sequence>
<evidence type="ECO:0000259" key="1">
    <source>
        <dbReference type="Pfam" id="PF05368"/>
    </source>
</evidence>
<dbReference type="RefSeq" id="WP_188552436.1">
    <property type="nucleotide sequence ID" value="NZ_BMGT01000001.1"/>
</dbReference>
<dbReference type="InterPro" id="IPR051604">
    <property type="entry name" value="Ergot_Alk_Oxidoreductase"/>
</dbReference>
<feature type="domain" description="NmrA-like" evidence="1">
    <location>
        <begin position="3"/>
        <end position="247"/>
    </location>
</feature>
<dbReference type="Gene3D" id="3.40.50.720">
    <property type="entry name" value="NAD(P)-binding Rossmann-like Domain"/>
    <property type="match status" value="1"/>
</dbReference>
<comment type="caution">
    <text evidence="2">The sequence shown here is derived from an EMBL/GenBank/DDBJ whole genome shotgun (WGS) entry which is preliminary data.</text>
</comment>
<dbReference type="Gene3D" id="3.90.25.10">
    <property type="entry name" value="UDP-galactose 4-epimerase, domain 1"/>
    <property type="match status" value="1"/>
</dbReference>
<dbReference type="SUPFAM" id="SSF51735">
    <property type="entry name" value="NAD(P)-binding Rossmann-fold domains"/>
    <property type="match status" value="1"/>
</dbReference>
<dbReference type="EMBL" id="BMGT01000001">
    <property type="protein sequence ID" value="GGG65190.1"/>
    <property type="molecule type" value="Genomic_DNA"/>
</dbReference>
<reference evidence="2" key="2">
    <citation type="submission" date="2020-09" db="EMBL/GenBank/DDBJ databases">
        <authorList>
            <person name="Sun Q."/>
            <person name="Zhou Y."/>
        </authorList>
    </citation>
    <scope>NUCLEOTIDE SEQUENCE</scope>
    <source>
        <strain evidence="2">CGMCC 1.12997</strain>
    </source>
</reference>
<gene>
    <name evidence="2" type="ORF">GCM10011585_03530</name>
</gene>
<organism evidence="2 3">
    <name type="scientific">Edaphobacter dinghuensis</name>
    <dbReference type="NCBI Taxonomy" id="1560005"/>
    <lineage>
        <taxon>Bacteria</taxon>
        <taxon>Pseudomonadati</taxon>
        <taxon>Acidobacteriota</taxon>
        <taxon>Terriglobia</taxon>
        <taxon>Terriglobales</taxon>
        <taxon>Acidobacteriaceae</taxon>
        <taxon>Edaphobacter</taxon>
    </lineage>
</organism>
<evidence type="ECO:0000313" key="2">
    <source>
        <dbReference type="EMBL" id="GGG65190.1"/>
    </source>
</evidence>
<name>A0A917LZ40_9BACT</name>
<dbReference type="Proteomes" id="UP000647241">
    <property type="component" value="Unassembled WGS sequence"/>
</dbReference>
<dbReference type="PANTHER" id="PTHR43162">
    <property type="match status" value="1"/>
</dbReference>
<dbReference type="InterPro" id="IPR008030">
    <property type="entry name" value="NmrA-like"/>
</dbReference>
<proteinExistence type="predicted"/>
<dbReference type="PANTHER" id="PTHR43162:SF1">
    <property type="entry name" value="PRESTALK A DIFFERENTIATION PROTEIN A"/>
    <property type="match status" value="1"/>
</dbReference>
<dbReference type="Pfam" id="PF05368">
    <property type="entry name" value="NmrA"/>
    <property type="match status" value="1"/>
</dbReference>
<protein>
    <submittedName>
        <fullName evidence="2">Nucleotide-diphosphate-sugar epimerase</fullName>
    </submittedName>
</protein>
<accession>A0A917LZ40</accession>